<evidence type="ECO:0000256" key="9">
    <source>
        <dbReference type="ARBA" id="ARBA00023136"/>
    </source>
</evidence>
<evidence type="ECO:0000256" key="4">
    <source>
        <dbReference type="ARBA" id="ARBA00022692"/>
    </source>
</evidence>
<comment type="subcellular location">
    <subcellularLocation>
        <location evidence="1">Membrane</location>
        <topology evidence="1">Multi-pass membrane protein</topology>
    </subcellularLocation>
</comment>
<keyword evidence="9 13" id="KW-0472">Membrane</keyword>
<evidence type="ECO:0000313" key="16">
    <source>
        <dbReference type="EnsemblMetazoa" id="G31277.1:cds"/>
    </source>
</evidence>
<accession>A0A8W8M4M0</accession>
<keyword evidence="12" id="KW-0413">Isomerase</keyword>
<dbReference type="GO" id="GO:0016020">
    <property type="term" value="C:membrane"/>
    <property type="evidence" value="ECO:0007669"/>
    <property type="project" value="UniProtKB-SubCell"/>
</dbReference>
<sequence length="223" mass="25346">MPEGQVTPHPYYPRNLFLPGYRPNRVPLTELLGLFFGLVAIALISTWILAGRFNKRGADRVVICWFVVCGFIHSVLEGYFAANHETIIGGGSYLAEMWKEYGRGDSRYLTSDSFTVCMETITAVLDGPLCFAAAIAHLTGSRHRYPLQLIVSLCQLYGDTLYMCIEWKEDFVHGEYGHPLTFWFYFVFLNLFWIFVPLILIIQAYVALSASPSGDLHKTKKKK</sequence>
<feature type="transmembrane region" description="Helical" evidence="14">
    <location>
        <begin position="31"/>
        <end position="50"/>
    </location>
</feature>
<evidence type="ECO:0000256" key="1">
    <source>
        <dbReference type="ARBA" id="ARBA00004141"/>
    </source>
</evidence>
<evidence type="ECO:0000259" key="15">
    <source>
        <dbReference type="PROSITE" id="PS51751"/>
    </source>
</evidence>
<dbReference type="EnsemblMetazoa" id="G31277.2">
    <property type="protein sequence ID" value="G31277.2:cds"/>
    <property type="gene ID" value="G31277"/>
</dbReference>
<dbReference type="EnsemblMetazoa" id="G31277.3">
    <property type="protein sequence ID" value="G31277.3:cds"/>
    <property type="gene ID" value="G31277"/>
</dbReference>
<proteinExistence type="inferred from homology"/>
<feature type="domain" description="EXPERA" evidence="15">
    <location>
        <begin position="58"/>
        <end position="201"/>
    </location>
</feature>
<dbReference type="GO" id="GO:0047750">
    <property type="term" value="F:cholestenol delta-isomerase activity"/>
    <property type="evidence" value="ECO:0007669"/>
    <property type="project" value="InterPro"/>
</dbReference>
<dbReference type="InterPro" id="IPR033118">
    <property type="entry name" value="EXPERA"/>
</dbReference>
<evidence type="ECO:0000256" key="14">
    <source>
        <dbReference type="SAM" id="Phobius"/>
    </source>
</evidence>
<dbReference type="PROSITE" id="PS51751">
    <property type="entry name" value="EXPERA"/>
    <property type="match status" value="1"/>
</dbReference>
<protein>
    <recommendedName>
        <fullName evidence="15">EXPERA domain-containing protein</fullName>
    </recommendedName>
</protein>
<feature type="transmembrane region" description="Helical" evidence="14">
    <location>
        <begin position="182"/>
        <end position="208"/>
    </location>
</feature>
<evidence type="ECO:0000256" key="12">
    <source>
        <dbReference type="ARBA" id="ARBA00023235"/>
    </source>
</evidence>
<dbReference type="Proteomes" id="UP000005408">
    <property type="component" value="Unassembled WGS sequence"/>
</dbReference>
<dbReference type="GO" id="GO:0005783">
    <property type="term" value="C:endoplasmic reticulum"/>
    <property type="evidence" value="ECO:0007669"/>
    <property type="project" value="TreeGrafter"/>
</dbReference>
<keyword evidence="10" id="KW-1207">Sterol metabolism</keyword>
<dbReference type="InterPro" id="IPR007905">
    <property type="entry name" value="EBP"/>
</dbReference>
<dbReference type="PANTHER" id="PTHR14207:SF0">
    <property type="entry name" value="3-BETA-HYDROXYSTEROID-DELTA(8),DELTA(7)-ISOMERASE"/>
    <property type="match status" value="1"/>
</dbReference>
<keyword evidence="6 13" id="KW-1133">Transmembrane helix</keyword>
<keyword evidence="11" id="KW-0753">Steroid metabolism</keyword>
<evidence type="ECO:0000256" key="5">
    <source>
        <dbReference type="ARBA" id="ARBA00022955"/>
    </source>
</evidence>
<evidence type="ECO:0000313" key="17">
    <source>
        <dbReference type="Proteomes" id="UP000005408"/>
    </source>
</evidence>
<dbReference type="GO" id="GO:0000247">
    <property type="term" value="F:C-8 sterol isomerase activity"/>
    <property type="evidence" value="ECO:0007669"/>
    <property type="project" value="TreeGrafter"/>
</dbReference>
<dbReference type="PANTHER" id="PTHR14207">
    <property type="entry name" value="STEROL ISOMERASE"/>
    <property type="match status" value="1"/>
</dbReference>
<keyword evidence="4 13" id="KW-0812">Transmembrane</keyword>
<dbReference type="GO" id="GO:0004769">
    <property type="term" value="F:steroid Delta-isomerase activity"/>
    <property type="evidence" value="ECO:0007669"/>
    <property type="project" value="TreeGrafter"/>
</dbReference>
<keyword evidence="3" id="KW-0444">Lipid biosynthesis</keyword>
<dbReference type="OrthoDB" id="58557at2759"/>
<organism evidence="16 17">
    <name type="scientific">Magallana gigas</name>
    <name type="common">Pacific oyster</name>
    <name type="synonym">Crassostrea gigas</name>
    <dbReference type="NCBI Taxonomy" id="29159"/>
    <lineage>
        <taxon>Eukaryota</taxon>
        <taxon>Metazoa</taxon>
        <taxon>Spiralia</taxon>
        <taxon>Lophotrochozoa</taxon>
        <taxon>Mollusca</taxon>
        <taxon>Bivalvia</taxon>
        <taxon>Autobranchia</taxon>
        <taxon>Pteriomorphia</taxon>
        <taxon>Ostreida</taxon>
        <taxon>Ostreoidea</taxon>
        <taxon>Ostreidae</taxon>
        <taxon>Magallana</taxon>
    </lineage>
</organism>
<evidence type="ECO:0000256" key="8">
    <source>
        <dbReference type="ARBA" id="ARBA00023098"/>
    </source>
</evidence>
<keyword evidence="5" id="KW-0752">Steroid biosynthesis</keyword>
<evidence type="ECO:0000256" key="3">
    <source>
        <dbReference type="ARBA" id="ARBA00022516"/>
    </source>
</evidence>
<feature type="transmembrane region" description="Helical" evidence="14">
    <location>
        <begin position="62"/>
        <end position="82"/>
    </location>
</feature>
<evidence type="ECO:0000256" key="10">
    <source>
        <dbReference type="ARBA" id="ARBA00023166"/>
    </source>
</evidence>
<keyword evidence="17" id="KW-1185">Reference proteome</keyword>
<name>A0A8W8M4M0_MAGGI</name>
<reference evidence="16" key="1">
    <citation type="submission" date="2022-08" db="UniProtKB">
        <authorList>
            <consortium name="EnsemblMetazoa"/>
        </authorList>
    </citation>
    <scope>IDENTIFICATION</scope>
    <source>
        <strain evidence="16">05x7-T-G4-1.051#20</strain>
    </source>
</reference>
<evidence type="ECO:0000256" key="7">
    <source>
        <dbReference type="ARBA" id="ARBA00023011"/>
    </source>
</evidence>
<dbReference type="GO" id="GO:0006695">
    <property type="term" value="P:cholesterol biosynthetic process"/>
    <property type="evidence" value="ECO:0007669"/>
    <property type="project" value="TreeGrafter"/>
</dbReference>
<comment type="similarity">
    <text evidence="2">Belongs to the EBP family.</text>
</comment>
<dbReference type="Pfam" id="PF05241">
    <property type="entry name" value="EBP"/>
    <property type="match status" value="1"/>
</dbReference>
<dbReference type="AlphaFoldDB" id="A0A8W8M4M0"/>
<evidence type="ECO:0000256" key="6">
    <source>
        <dbReference type="ARBA" id="ARBA00022989"/>
    </source>
</evidence>
<dbReference type="OMA" id="VIEGWFC"/>
<evidence type="ECO:0000256" key="13">
    <source>
        <dbReference type="PROSITE-ProRule" id="PRU01087"/>
    </source>
</evidence>
<evidence type="ECO:0000256" key="2">
    <source>
        <dbReference type="ARBA" id="ARBA00008337"/>
    </source>
</evidence>
<evidence type="ECO:0000256" key="11">
    <source>
        <dbReference type="ARBA" id="ARBA00023221"/>
    </source>
</evidence>
<keyword evidence="8" id="KW-0443">Lipid metabolism</keyword>
<keyword evidence="7" id="KW-0756">Sterol biosynthesis</keyword>
<dbReference type="EnsemblMetazoa" id="G31277.1">
    <property type="protein sequence ID" value="G31277.1:cds"/>
    <property type="gene ID" value="G31277"/>
</dbReference>